<gene>
    <name evidence="3" type="primary">LOC118238882</name>
</gene>
<organism evidence="2 3">
    <name type="scientific">Cricetulus griseus</name>
    <name type="common">Chinese hamster</name>
    <name type="synonym">Cricetulus barabensis griseus</name>
    <dbReference type="NCBI Taxonomy" id="10029"/>
    <lineage>
        <taxon>Eukaryota</taxon>
        <taxon>Metazoa</taxon>
        <taxon>Chordata</taxon>
        <taxon>Craniata</taxon>
        <taxon>Vertebrata</taxon>
        <taxon>Euteleostomi</taxon>
        <taxon>Mammalia</taxon>
        <taxon>Eutheria</taxon>
        <taxon>Euarchontoglires</taxon>
        <taxon>Glires</taxon>
        <taxon>Rodentia</taxon>
        <taxon>Myomorpha</taxon>
        <taxon>Muroidea</taxon>
        <taxon>Cricetidae</taxon>
        <taxon>Cricetinae</taxon>
        <taxon>Cricetulus</taxon>
    </lineage>
</organism>
<reference evidence="3" key="3">
    <citation type="submission" date="2025-08" db="UniProtKB">
        <authorList>
            <consortium name="RefSeq"/>
        </authorList>
    </citation>
    <scope>IDENTIFICATION</scope>
    <source>
        <strain evidence="3">17A/GY</strain>
        <tissue evidence="3">Liver</tissue>
    </source>
</reference>
<feature type="compositionally biased region" description="Basic and acidic residues" evidence="1">
    <location>
        <begin position="208"/>
        <end position="229"/>
    </location>
</feature>
<proteinExistence type="predicted"/>
<protein>
    <submittedName>
        <fullName evidence="3">Translation initiation factor IF-2-like</fullName>
    </submittedName>
</protein>
<feature type="region of interest" description="Disordered" evidence="1">
    <location>
        <begin position="19"/>
        <end position="169"/>
    </location>
</feature>
<dbReference type="Proteomes" id="UP001108280">
    <property type="component" value="Chromosome 5"/>
</dbReference>
<name>A0A9J7GYJ3_CRIGR</name>
<dbReference type="RefSeq" id="XP_035301454.1">
    <property type="nucleotide sequence ID" value="XM_035445563.1"/>
</dbReference>
<dbReference type="KEGG" id="cge:118238882"/>
<feature type="compositionally biased region" description="Low complexity" evidence="1">
    <location>
        <begin position="75"/>
        <end position="101"/>
    </location>
</feature>
<accession>A0A9J7GYJ3</accession>
<dbReference type="AlphaFoldDB" id="A0A9J7GYJ3"/>
<evidence type="ECO:0000313" key="3">
    <source>
        <dbReference type="RefSeq" id="XP_035301454.1"/>
    </source>
</evidence>
<sequence length="274" mass="28563">MEAASFPCASVCPTQAGAKSFERWVTGLGRGTGTRTPSQTQSPPEARWQGSGAALRSPAPAHARHQGRGRPAWGPPAARCPLPAALPGTPGLPDSLPPSLSARRKEPRATGEALAGPQSRRPRAPSSPLRGERASERASTARQERSPAAGHPAPAAHPGVPGVDPSRRCPSLCSRPAGLPAYMARECPGCGAVTIGEPGSPPLASRSWQREGTGRVPPRRELRGGERARNLSAAVPREGAGAVSEVGRRKGPPAAKWRQMLLLEDLPWGTRPDG</sequence>
<reference evidence="2" key="1">
    <citation type="journal article" date="2018" name="Biotechnol. Bioeng.">
        <title>A reference genome of the Chinese hamster based on a hybrid assembly strategy.</title>
        <authorList>
            <person name="Rupp O."/>
            <person name="MacDonald M.L."/>
            <person name="Li S."/>
            <person name="Dhiman H."/>
            <person name="Polson S."/>
            <person name="Griep S."/>
            <person name="Heffner K."/>
            <person name="Hernandez I."/>
            <person name="Brinkrolf K."/>
            <person name="Jadhav V."/>
            <person name="Samoudi M."/>
            <person name="Hao H."/>
            <person name="Kingham B."/>
            <person name="Goesmann A."/>
            <person name="Betenbaugh M.J."/>
            <person name="Lewis N.E."/>
            <person name="Borth N."/>
            <person name="Lee K.H."/>
        </authorList>
    </citation>
    <scope>NUCLEOTIDE SEQUENCE [LARGE SCALE GENOMIC DNA]</scope>
    <source>
        <strain evidence="2">17A/GY</strain>
    </source>
</reference>
<reference evidence="2" key="2">
    <citation type="journal article" date="2020" name="Biotechnol. Bioeng.">
        <title>Chromosome-scale scaffolds for the Chinese hamster reference genome assembly to facilitate the study of the CHO epigenome.</title>
        <authorList>
            <person name="Hilliard W."/>
            <person name="MacDonald M."/>
            <person name="Lee K.H."/>
        </authorList>
    </citation>
    <scope>NUCLEOTIDE SEQUENCE [LARGE SCALE GENOMIC DNA]</scope>
    <source>
        <strain evidence="2">17A/GY</strain>
    </source>
</reference>
<evidence type="ECO:0000256" key="1">
    <source>
        <dbReference type="SAM" id="MobiDB-lite"/>
    </source>
</evidence>
<feature type="compositionally biased region" description="Low complexity" evidence="1">
    <location>
        <begin position="147"/>
        <end position="163"/>
    </location>
</feature>
<feature type="region of interest" description="Disordered" evidence="1">
    <location>
        <begin position="198"/>
        <end position="252"/>
    </location>
</feature>
<keyword evidence="2" id="KW-1185">Reference proteome</keyword>
<evidence type="ECO:0000313" key="2">
    <source>
        <dbReference type="Proteomes" id="UP001108280"/>
    </source>
</evidence>
<dbReference type="GeneID" id="118238882"/>